<sequence>MMEILTIYAGLSGLACLVSLVAAHFAPVGYEDETGFHYGVADRPLSPAQGANTGQVLPLPA</sequence>
<accession>A0A6M1RPY7</accession>
<evidence type="ECO:0000313" key="1">
    <source>
        <dbReference type="EMBL" id="NGO39733.1"/>
    </source>
</evidence>
<proteinExistence type="predicted"/>
<name>A0A6M1RPY7_9BACT</name>
<dbReference type="EMBL" id="JAAKYA010000071">
    <property type="protein sequence ID" value="NGO39733.1"/>
    <property type="molecule type" value="Genomic_DNA"/>
</dbReference>
<reference evidence="1 2" key="1">
    <citation type="submission" date="2020-02" db="EMBL/GenBank/DDBJ databases">
        <title>Draft genome sequence of Limisphaera ngatamarikiensis NGM72.4T, a thermophilic Verrucomicrobia grouped in subdivision 3.</title>
        <authorList>
            <person name="Carere C.R."/>
            <person name="Steen J."/>
            <person name="Hugenholtz P."/>
            <person name="Stott M.B."/>
        </authorList>
    </citation>
    <scope>NUCLEOTIDE SEQUENCE [LARGE SCALE GENOMIC DNA]</scope>
    <source>
        <strain evidence="1 2">NGM72.4</strain>
    </source>
</reference>
<comment type="caution">
    <text evidence="1">The sequence shown here is derived from an EMBL/GenBank/DDBJ whole genome shotgun (WGS) entry which is preliminary data.</text>
</comment>
<keyword evidence="2" id="KW-1185">Reference proteome</keyword>
<evidence type="ECO:0000313" key="2">
    <source>
        <dbReference type="Proteomes" id="UP000477311"/>
    </source>
</evidence>
<organism evidence="1 2">
    <name type="scientific">Limisphaera ngatamarikiensis</name>
    <dbReference type="NCBI Taxonomy" id="1324935"/>
    <lineage>
        <taxon>Bacteria</taxon>
        <taxon>Pseudomonadati</taxon>
        <taxon>Verrucomicrobiota</taxon>
        <taxon>Verrucomicrobiia</taxon>
        <taxon>Limisphaerales</taxon>
        <taxon>Limisphaeraceae</taxon>
        <taxon>Limisphaera</taxon>
    </lineage>
</organism>
<dbReference type="AlphaFoldDB" id="A0A6M1RPY7"/>
<protein>
    <submittedName>
        <fullName evidence="1">Uncharacterized protein</fullName>
    </submittedName>
</protein>
<dbReference type="Proteomes" id="UP000477311">
    <property type="component" value="Unassembled WGS sequence"/>
</dbReference>
<gene>
    <name evidence="1" type="ORF">G4L39_10055</name>
</gene>